<organism evidence="3 4">
    <name type="scientific">Parapedobacter koreensis</name>
    <dbReference type="NCBI Taxonomy" id="332977"/>
    <lineage>
        <taxon>Bacteria</taxon>
        <taxon>Pseudomonadati</taxon>
        <taxon>Bacteroidota</taxon>
        <taxon>Sphingobacteriia</taxon>
        <taxon>Sphingobacteriales</taxon>
        <taxon>Sphingobacteriaceae</taxon>
        <taxon>Parapedobacter</taxon>
    </lineage>
</organism>
<dbReference type="InterPro" id="IPR000866">
    <property type="entry name" value="AhpC/TSA"/>
</dbReference>
<dbReference type="OrthoDB" id="793244at2"/>
<proteinExistence type="predicted"/>
<keyword evidence="3" id="KW-0413">Isomerase</keyword>
<evidence type="ECO:0000313" key="3">
    <source>
        <dbReference type="EMBL" id="SEL70262.1"/>
    </source>
</evidence>
<dbReference type="SUPFAM" id="SSF52833">
    <property type="entry name" value="Thioredoxin-like"/>
    <property type="match status" value="1"/>
</dbReference>
<dbReference type="InterPro" id="IPR036249">
    <property type="entry name" value="Thioredoxin-like_sf"/>
</dbReference>
<evidence type="ECO:0000259" key="2">
    <source>
        <dbReference type="PROSITE" id="PS51352"/>
    </source>
</evidence>
<keyword evidence="4" id="KW-1185">Reference proteome</keyword>
<dbReference type="InterPro" id="IPR050553">
    <property type="entry name" value="Thioredoxin_ResA/DsbE_sf"/>
</dbReference>
<dbReference type="Gene3D" id="3.40.30.10">
    <property type="entry name" value="Glutaredoxin"/>
    <property type="match status" value="1"/>
</dbReference>
<name>A0A1H7SC83_9SPHI</name>
<dbReference type="GO" id="GO:0016491">
    <property type="term" value="F:oxidoreductase activity"/>
    <property type="evidence" value="ECO:0007669"/>
    <property type="project" value="InterPro"/>
</dbReference>
<accession>A0A1H7SC83</accession>
<reference evidence="4" key="1">
    <citation type="submission" date="2016-10" db="EMBL/GenBank/DDBJ databases">
        <authorList>
            <person name="Varghese N."/>
            <person name="Submissions S."/>
        </authorList>
    </citation>
    <scope>NUCLEOTIDE SEQUENCE [LARGE SCALE GENOMIC DNA]</scope>
    <source>
        <strain evidence="4">Jip14</strain>
    </source>
</reference>
<protein>
    <submittedName>
        <fullName evidence="3">Thiol-disulfide isomerase or thioredoxin</fullName>
    </submittedName>
</protein>
<evidence type="ECO:0000256" key="1">
    <source>
        <dbReference type="SAM" id="MobiDB-lite"/>
    </source>
</evidence>
<dbReference type="Pfam" id="PF00578">
    <property type="entry name" value="AhpC-TSA"/>
    <property type="match status" value="1"/>
</dbReference>
<dbReference type="GO" id="GO:0016209">
    <property type="term" value="F:antioxidant activity"/>
    <property type="evidence" value="ECO:0007669"/>
    <property type="project" value="InterPro"/>
</dbReference>
<feature type="region of interest" description="Disordered" evidence="1">
    <location>
        <begin position="86"/>
        <end position="106"/>
    </location>
</feature>
<dbReference type="InterPro" id="IPR013766">
    <property type="entry name" value="Thioredoxin_domain"/>
</dbReference>
<dbReference type="PANTHER" id="PTHR42852:SF13">
    <property type="entry name" value="PROTEIN DIPZ"/>
    <property type="match status" value="1"/>
</dbReference>
<gene>
    <name evidence="3" type="ORF">SAMN05421740_108222</name>
</gene>
<dbReference type="EMBL" id="FNZR01000008">
    <property type="protein sequence ID" value="SEL70262.1"/>
    <property type="molecule type" value="Genomic_DNA"/>
</dbReference>
<dbReference type="PROSITE" id="PS51352">
    <property type="entry name" value="THIOREDOXIN_2"/>
    <property type="match status" value="1"/>
</dbReference>
<dbReference type="RefSeq" id="WP_090607686.1">
    <property type="nucleotide sequence ID" value="NZ_FNZR01000008.1"/>
</dbReference>
<dbReference type="AlphaFoldDB" id="A0A1H7SC83"/>
<evidence type="ECO:0000313" key="4">
    <source>
        <dbReference type="Proteomes" id="UP000198916"/>
    </source>
</evidence>
<dbReference type="GO" id="GO:0016853">
    <property type="term" value="F:isomerase activity"/>
    <property type="evidence" value="ECO:0007669"/>
    <property type="project" value="UniProtKB-KW"/>
</dbReference>
<feature type="compositionally biased region" description="Basic residues" evidence="1">
    <location>
        <begin position="86"/>
        <end position="100"/>
    </location>
</feature>
<feature type="region of interest" description="Disordered" evidence="1">
    <location>
        <begin position="19"/>
        <end position="42"/>
    </location>
</feature>
<dbReference type="Proteomes" id="UP000198916">
    <property type="component" value="Unassembled WGS sequence"/>
</dbReference>
<feature type="domain" description="Thioredoxin" evidence="2">
    <location>
        <begin position="287"/>
        <end position="449"/>
    </location>
</feature>
<dbReference type="CDD" id="cd02966">
    <property type="entry name" value="TlpA_like_family"/>
    <property type="match status" value="1"/>
</dbReference>
<dbReference type="PANTHER" id="PTHR42852">
    <property type="entry name" value="THIOL:DISULFIDE INTERCHANGE PROTEIN DSBE"/>
    <property type="match status" value="1"/>
</dbReference>
<dbReference type="STRING" id="332977.SAMN05421740_108222"/>
<sequence length="703" mass="77747">MKQNLRLGEYYALLATNDTKHKRTGRSPLDVRSSSARSPLRLDTRSVPEPYLSRSFSAISSVLLRSFSACSPLLLRCFSAAPPLEKRRKNGKQADRKRKTSSVDTYQVRSRYSAGNDLQRKINRAEAGNPNGQSPWGEAGLALPQIPPSLTLPSGPIRVFPAYVPVKVPASGILAKVWRLCSGRKAYTEGVGMGRGDVGARLGSASEIREARMHHRPWSASPSWLRRSAEGATNLLGGCRKLRSRLRKNFLCVQTHAQALALPGRGRAIGVSALLVLAVSMGLQAGQQAQPPFPTDSIKPLQIGDTIPQELWHLPLQVVNHPEGKDTVKLGDYKGKLIILDFWSTWCSGCVAGMPKVNRLADEFDGQAKMIYVTYQQPSIVEAFEKRNALMKNNQLPIVVNDVFLKKWFPHKYIPHVIWIGKEGTVKAVTPAEYLTMGNVHQVINDGNVGWLAKNDRGSLGDTPLFSVEPSGMKEVSVRGYAGVSGCIPGGATEYIETKDTLSNTRRITITNYPVIKLYGECVGPIPENRVVWEVPDSSRYHYRPSYGYFNEWILKHGYCYESVAAVADTLAKGRMQQDLDRFLGLHGRWEIRTSACWVLRETGRGEISMESDNEGRGYVDLKGAVKKIKNRPMASLIACINDVSARPVVDGTGFSAMIDISLSIDSFSDIDQLQDALGLYGLRLQAETRDIEMFVLSEMANQ</sequence>